<organism evidence="3 4">
    <name type="scientific">Caryophanon tenue</name>
    <dbReference type="NCBI Taxonomy" id="33978"/>
    <lineage>
        <taxon>Bacteria</taxon>
        <taxon>Bacillati</taxon>
        <taxon>Bacillota</taxon>
        <taxon>Bacilli</taxon>
        <taxon>Bacillales</taxon>
        <taxon>Caryophanaceae</taxon>
        <taxon>Caryophanon</taxon>
    </lineage>
</organism>
<comment type="caution">
    <text evidence="3">The sequence shown here is derived from an EMBL/GenBank/DDBJ whole genome shotgun (WGS) entry which is preliminary data.</text>
</comment>
<feature type="compositionally biased region" description="Gly residues" evidence="1">
    <location>
        <begin position="921"/>
        <end position="939"/>
    </location>
</feature>
<dbReference type="RefSeq" id="WP_066548238.1">
    <property type="nucleotide sequence ID" value="NZ_MASJ01000039.1"/>
</dbReference>
<accession>A0A1C0Y7F3</accession>
<protein>
    <recommendedName>
        <fullName evidence="2">SLH domain-containing protein</fullName>
    </recommendedName>
</protein>
<evidence type="ECO:0000259" key="2">
    <source>
        <dbReference type="PROSITE" id="PS51272"/>
    </source>
</evidence>
<feature type="compositionally biased region" description="Polar residues" evidence="1">
    <location>
        <begin position="1049"/>
        <end position="1059"/>
    </location>
</feature>
<feature type="region of interest" description="Disordered" evidence="1">
    <location>
        <begin position="890"/>
        <end position="952"/>
    </location>
</feature>
<dbReference type="STRING" id="33978.A6M13_06820"/>
<evidence type="ECO:0000256" key="1">
    <source>
        <dbReference type="SAM" id="MobiDB-lite"/>
    </source>
</evidence>
<evidence type="ECO:0000313" key="3">
    <source>
        <dbReference type="EMBL" id="OCS83107.1"/>
    </source>
</evidence>
<reference evidence="3 4" key="1">
    <citation type="submission" date="2016-07" db="EMBL/GenBank/DDBJ databases">
        <title>Caryophanon tenue genome sequencing.</title>
        <authorList>
            <person name="Verma A."/>
            <person name="Pal Y."/>
            <person name="Krishnamurthi S."/>
        </authorList>
    </citation>
    <scope>NUCLEOTIDE SEQUENCE [LARGE SCALE GENOMIC DNA]</scope>
    <source>
        <strain evidence="3 4">DSM 14152</strain>
    </source>
</reference>
<dbReference type="OrthoDB" id="9798386at2"/>
<feature type="region of interest" description="Disordered" evidence="1">
    <location>
        <begin position="1049"/>
        <end position="1121"/>
    </location>
</feature>
<feature type="domain" description="SLH" evidence="2">
    <location>
        <begin position="1242"/>
        <end position="1300"/>
    </location>
</feature>
<feature type="compositionally biased region" description="Polar residues" evidence="1">
    <location>
        <begin position="941"/>
        <end position="952"/>
    </location>
</feature>
<keyword evidence="4" id="KW-1185">Reference proteome</keyword>
<dbReference type="Gene3D" id="2.60.40.1850">
    <property type="match status" value="7"/>
</dbReference>
<name>A0A1C0Y7F3_9BACL</name>
<dbReference type="Proteomes" id="UP000093199">
    <property type="component" value="Unassembled WGS sequence"/>
</dbReference>
<dbReference type="PANTHER" id="PTHR43308">
    <property type="entry name" value="OUTER MEMBRANE PROTEIN ALPHA-RELATED"/>
    <property type="match status" value="1"/>
</dbReference>
<dbReference type="EMBL" id="MASJ01000039">
    <property type="protein sequence ID" value="OCS83107.1"/>
    <property type="molecule type" value="Genomic_DNA"/>
</dbReference>
<proteinExistence type="predicted"/>
<feature type="compositionally biased region" description="Pro residues" evidence="1">
    <location>
        <begin position="898"/>
        <end position="917"/>
    </location>
</feature>
<dbReference type="InterPro" id="IPR001119">
    <property type="entry name" value="SLH_dom"/>
</dbReference>
<feature type="compositionally biased region" description="Acidic residues" evidence="1">
    <location>
        <begin position="1088"/>
        <end position="1113"/>
    </location>
</feature>
<evidence type="ECO:0000313" key="4">
    <source>
        <dbReference type="Proteomes" id="UP000093199"/>
    </source>
</evidence>
<feature type="domain" description="SLH" evidence="2">
    <location>
        <begin position="1178"/>
        <end position="1241"/>
    </location>
</feature>
<dbReference type="InterPro" id="IPR037250">
    <property type="entry name" value="NEAT_dom_sf"/>
</dbReference>
<gene>
    <name evidence="3" type="ORF">A6M13_06820</name>
</gene>
<dbReference type="SUPFAM" id="SSF158911">
    <property type="entry name" value="NEAT domain-like"/>
    <property type="match status" value="5"/>
</dbReference>
<feature type="domain" description="SLH" evidence="2">
    <location>
        <begin position="1120"/>
        <end position="1177"/>
    </location>
</feature>
<sequence length="1300" mass="139597">MSKLFRNNFRLRNKFIVGLAASIAITPIIPSVTTSVAAAEQSVSESSFETYYKFTTNSSSFAMLNTKPAIIEKTDDTYKVTVQVSGYDIFTKFEIDGQQGIAGETFDEPGTDRQGNPTTVTYTKVHFTFDSIDDVKHATVAYSAAGFSMSHDFELDFTPGEYDPSYVAPETYYKGEINSSHFSSLVSKPAHVSYANRQYTVTLDVSGYDIFTKFEIGGQQGVPGETYEEEGTDRQGNPTMVKFTKVAFTFDDLDDVKDALIAYNAGPIGEMSHAFNIDFTPGEYDGSYEQAFDTYYKFQTNSTHFSSLNTKPAKIVKKDGQYAVTLAVSGYNIFTKFEIDGKQGTVISTFEEDGTDRQGNPTKITYSNVEFLFDDIKNVKQAAIAYNAGPVEMGHDFALDFTPGEYDPTIAPFETYYKGETNSSHFTAINSKPAKVVVKEDGTYDVTLAVSNYEIFTKFEIDGQSGEVLGTFEEDGTDRFGNPAKVTYTNVLFNFDNIDSVKAASIGYNAGTTQMGHDYELDFTPGEYTYTPPADATYDGTGEQVTYIIDAAGQRFASMLKNMYAEKTATGYTVFVEMASADIVSTFTVNATAVTTVKEEETSNTKVVSFDVANLTDAIAVKAAVKFAPTTMTNFTIQIDAPVETPDEESTALALGTGFYDTFLTFNSTTGDSFLYQQSQLFVVDGKAYVQLAVKNAGISSIAINDVAQTPQKEVTIDDTTYNVYLVPVTNVEQALSVYLSVSIPGVYEHVYTDLQLVLQNIQASEATAFTYTDGVTAVTPETELQAPTQAAIIFANNAENPVKRATVERVADGIEMTVTAKKGAITKIAAGTETYYEAARTPSNDSAFEKITFTAPTLDDLTFTYDNEEHAVAAVITIAETITQLEDVPAVDVTPTPETPVTPPTTDPVTPTPPTTTPGGSTGGGSTGGGSTGGGSTGGNEQVQTPNGTYNASISFGSTGDSFLSPTASVIREGDVYKVRVYVKSSDTIQSLSIGNSTQVAKGVYEFTTTSLNNITATMSVSVPAVGYEHTYTNVAVTLTLGDKVNNDTQFPTASDQDGSVLPVTPPPTTPDGSTTEPPPAPGEGNTDGEEQPGTETPDEGDTDTDNGETDGETPAPAPVVAPFTDIAGLYAEQDIHDLFAAGITTGTTATTYSPQANMTRAQFAVMVTRALELSSSTNTVFTDVDGKWYESSVQALYEAGILTGTSDSTFEPGATLTRQQAAAILFRVLEYKGYKATATTPDFTDAAKISDYAKPAFATLQQLQILTGDAGAAKPAEHLTRLQMAKLLNSTLKIVKSL</sequence>
<dbReference type="PROSITE" id="PS51272">
    <property type="entry name" value="SLH"/>
    <property type="match status" value="3"/>
</dbReference>
<dbReference type="InterPro" id="IPR051465">
    <property type="entry name" value="Cell_Envelope_Struct_Comp"/>
</dbReference>
<dbReference type="Pfam" id="PF00395">
    <property type="entry name" value="SLH"/>
    <property type="match status" value="3"/>
</dbReference>